<name>A0A1I3F7H9_9RHOB</name>
<dbReference type="Proteomes" id="UP000199377">
    <property type="component" value="Unassembled WGS sequence"/>
</dbReference>
<sequence length="253" mass="28265">MDGAQPRGRSQAEIDEKLDLRARLAVEHLARLAAEGPERDCCLCGYRGRFSPVRTKPGIWCPSCDSRPRHRLFKLWLDRGGAAEIEGRRVLHFASEPILTAVVQPLAARYATADILPGHDLHLDMEAIDQPDASWDVAIANHVLEHLDDRKALAELHRVLAPGGLFLVTVPLVEGWAETLENPAWTSPEDRRAYYTDPLHLRFYGRDFRDRLAQAGFAVEDFTAVEPDVFRFGLQRGETLFVARKAAAPGAGR</sequence>
<keyword evidence="1" id="KW-0489">Methyltransferase</keyword>
<dbReference type="GO" id="GO:0032259">
    <property type="term" value="P:methylation"/>
    <property type="evidence" value="ECO:0007669"/>
    <property type="project" value="UniProtKB-KW"/>
</dbReference>
<dbReference type="RefSeq" id="WP_092859414.1">
    <property type="nucleotide sequence ID" value="NZ_FOQH01000004.1"/>
</dbReference>
<dbReference type="CDD" id="cd02440">
    <property type="entry name" value="AdoMet_MTases"/>
    <property type="match status" value="1"/>
</dbReference>
<dbReference type="SUPFAM" id="SSF53335">
    <property type="entry name" value="S-adenosyl-L-methionine-dependent methyltransferases"/>
    <property type="match status" value="1"/>
</dbReference>
<dbReference type="Pfam" id="PF13489">
    <property type="entry name" value="Methyltransf_23"/>
    <property type="match status" value="1"/>
</dbReference>
<proteinExistence type="predicted"/>
<organism evidence="1 2">
    <name type="scientific">Albimonas pacifica</name>
    <dbReference type="NCBI Taxonomy" id="1114924"/>
    <lineage>
        <taxon>Bacteria</taxon>
        <taxon>Pseudomonadati</taxon>
        <taxon>Pseudomonadota</taxon>
        <taxon>Alphaproteobacteria</taxon>
        <taxon>Rhodobacterales</taxon>
        <taxon>Paracoccaceae</taxon>
        <taxon>Albimonas</taxon>
    </lineage>
</organism>
<evidence type="ECO:0000313" key="1">
    <source>
        <dbReference type="EMBL" id="SFI07189.1"/>
    </source>
</evidence>
<dbReference type="GO" id="GO:0008168">
    <property type="term" value="F:methyltransferase activity"/>
    <property type="evidence" value="ECO:0007669"/>
    <property type="project" value="UniProtKB-KW"/>
</dbReference>
<keyword evidence="1" id="KW-0808">Transferase</keyword>
<dbReference type="EMBL" id="FOQH01000004">
    <property type="protein sequence ID" value="SFI07189.1"/>
    <property type="molecule type" value="Genomic_DNA"/>
</dbReference>
<reference evidence="1 2" key="1">
    <citation type="submission" date="2016-10" db="EMBL/GenBank/DDBJ databases">
        <authorList>
            <person name="de Groot N.N."/>
        </authorList>
    </citation>
    <scope>NUCLEOTIDE SEQUENCE [LARGE SCALE GENOMIC DNA]</scope>
    <source>
        <strain evidence="1 2">CGMCC 1.11030</strain>
    </source>
</reference>
<keyword evidence="2" id="KW-1185">Reference proteome</keyword>
<dbReference type="STRING" id="1114924.SAMN05216258_104110"/>
<dbReference type="AlphaFoldDB" id="A0A1I3F7H9"/>
<dbReference type="OrthoDB" id="9787738at2"/>
<accession>A0A1I3F7H9</accession>
<protein>
    <submittedName>
        <fullName evidence="1">Methyltransferase domain-containing protein</fullName>
    </submittedName>
</protein>
<evidence type="ECO:0000313" key="2">
    <source>
        <dbReference type="Proteomes" id="UP000199377"/>
    </source>
</evidence>
<dbReference type="Gene3D" id="3.40.50.150">
    <property type="entry name" value="Vaccinia Virus protein VP39"/>
    <property type="match status" value="1"/>
</dbReference>
<gene>
    <name evidence="1" type="ORF">SAMN05216258_104110</name>
</gene>
<dbReference type="InterPro" id="IPR029063">
    <property type="entry name" value="SAM-dependent_MTases_sf"/>
</dbReference>